<evidence type="ECO:0000256" key="6">
    <source>
        <dbReference type="PROSITE-ProRule" id="PRU01379"/>
    </source>
</evidence>
<evidence type="ECO:0000256" key="7">
    <source>
        <dbReference type="SAM" id="MobiDB-lite"/>
    </source>
</evidence>
<evidence type="ECO:0000313" key="10">
    <source>
        <dbReference type="RefSeq" id="XP_017304216.1"/>
    </source>
</evidence>
<dbReference type="Pfam" id="PF00246">
    <property type="entry name" value="Peptidase_M14"/>
    <property type="match status" value="2"/>
</dbReference>
<dbReference type="STRING" id="121845.A0A1S4EPW1"/>
<dbReference type="KEGG" id="dci:103521156"/>
<feature type="region of interest" description="Disordered" evidence="7">
    <location>
        <begin position="200"/>
        <end position="219"/>
    </location>
</feature>
<evidence type="ECO:0000256" key="3">
    <source>
        <dbReference type="ARBA" id="ARBA00022645"/>
    </source>
</evidence>
<evidence type="ECO:0000259" key="8">
    <source>
        <dbReference type="PROSITE" id="PS52035"/>
    </source>
</evidence>
<feature type="non-terminal residue" evidence="10">
    <location>
        <position position="1"/>
    </location>
</feature>
<dbReference type="GeneID" id="103521156"/>
<organism evidence="9 10">
    <name type="scientific">Diaphorina citri</name>
    <name type="common">Asian citrus psyllid</name>
    <dbReference type="NCBI Taxonomy" id="121845"/>
    <lineage>
        <taxon>Eukaryota</taxon>
        <taxon>Metazoa</taxon>
        <taxon>Ecdysozoa</taxon>
        <taxon>Arthropoda</taxon>
        <taxon>Hexapoda</taxon>
        <taxon>Insecta</taxon>
        <taxon>Pterygota</taxon>
        <taxon>Neoptera</taxon>
        <taxon>Paraneoptera</taxon>
        <taxon>Hemiptera</taxon>
        <taxon>Sternorrhyncha</taxon>
        <taxon>Psylloidea</taxon>
        <taxon>Psyllidae</taxon>
        <taxon>Diaphorininae</taxon>
        <taxon>Diaphorina</taxon>
    </lineage>
</organism>
<dbReference type="AlphaFoldDB" id="A0A1S4EPW1"/>
<reference evidence="10" key="1">
    <citation type="submission" date="2025-08" db="UniProtKB">
        <authorList>
            <consortium name="RefSeq"/>
        </authorList>
    </citation>
    <scope>IDENTIFICATION</scope>
</reference>
<proteinExistence type="inferred from homology"/>
<dbReference type="GO" id="GO:0005615">
    <property type="term" value="C:extracellular space"/>
    <property type="evidence" value="ECO:0007669"/>
    <property type="project" value="TreeGrafter"/>
</dbReference>
<comment type="cofactor">
    <cofactor evidence="1">
        <name>Zn(2+)</name>
        <dbReference type="ChEBI" id="CHEBI:29105"/>
    </cofactor>
</comment>
<dbReference type="PANTHER" id="PTHR11532:SF57">
    <property type="entry name" value="CARBOXYPEPTIDASE D, B"/>
    <property type="match status" value="1"/>
</dbReference>
<dbReference type="GO" id="GO:0016485">
    <property type="term" value="P:protein processing"/>
    <property type="evidence" value="ECO:0007669"/>
    <property type="project" value="TreeGrafter"/>
</dbReference>
<dbReference type="PRINTS" id="PR00765">
    <property type="entry name" value="CRBOXYPTASEA"/>
</dbReference>
<keyword evidence="9" id="KW-1185">Reference proteome</keyword>
<comment type="similarity">
    <text evidence="2 6">Belongs to the peptidase M14 family.</text>
</comment>
<dbReference type="InterPro" id="IPR000834">
    <property type="entry name" value="Peptidase_M14"/>
</dbReference>
<keyword evidence="3" id="KW-0645">Protease</keyword>
<dbReference type="InterPro" id="IPR050753">
    <property type="entry name" value="Peptidase_M14_domain"/>
</dbReference>
<feature type="compositionally biased region" description="Basic and acidic residues" evidence="7">
    <location>
        <begin position="210"/>
        <end position="219"/>
    </location>
</feature>
<evidence type="ECO:0000313" key="9">
    <source>
        <dbReference type="Proteomes" id="UP000079169"/>
    </source>
</evidence>
<dbReference type="PANTHER" id="PTHR11532">
    <property type="entry name" value="PROTEASE M14 CARBOXYPEPTIDASE"/>
    <property type="match status" value="1"/>
</dbReference>
<keyword evidence="3" id="KW-0378">Hydrolase</keyword>
<dbReference type="GO" id="GO:0006518">
    <property type="term" value="P:peptide metabolic process"/>
    <property type="evidence" value="ECO:0007669"/>
    <property type="project" value="TreeGrafter"/>
</dbReference>
<evidence type="ECO:0000256" key="1">
    <source>
        <dbReference type="ARBA" id="ARBA00001947"/>
    </source>
</evidence>
<dbReference type="GO" id="GO:0008270">
    <property type="term" value="F:zinc ion binding"/>
    <property type="evidence" value="ECO:0007669"/>
    <property type="project" value="InterPro"/>
</dbReference>
<accession>A0A1S4EPW1</accession>
<dbReference type="RefSeq" id="XP_017304216.1">
    <property type="nucleotide sequence ID" value="XM_017448727.2"/>
</dbReference>
<dbReference type="PROSITE" id="PS00133">
    <property type="entry name" value="CARBOXYPEPT_ZN_2"/>
    <property type="match status" value="1"/>
</dbReference>
<name>A0A1S4EPW1_DIACI</name>
<sequence>STIFCPSAVIQHAQAVINKLSLSVIIDTGYISFPVPSTMSFSSISLCFLLCWVGCTTPVLVNNDPEPFLENPHYLSFDELTKFLVAAAQQNPSKVKLHSIGKSVQNRDLWALQAGSSVSVSSQEDMISTTPAPIEEDIKKNKYGFIIPVQFSHHNYTQMQAELEHITKNYPNLTRLYSEGSCNSLARFVGRNNANGVDLNRNFPDQFDSSSERREQPLNVKKLEPETLAMISFIKNNPFVLSGNLHGGAIVASYPFDDSNITS</sequence>
<dbReference type="OMA" id="NERDHRI"/>
<gene>
    <name evidence="10" type="primary">LOC103521156</name>
</gene>
<feature type="domain" description="Peptidase M14" evidence="8">
    <location>
        <begin position="73"/>
        <end position="263"/>
    </location>
</feature>
<protein>
    <submittedName>
        <fullName evidence="10">Carboxypeptidase D-like</fullName>
    </submittedName>
</protein>
<dbReference type="SUPFAM" id="SSF53187">
    <property type="entry name" value="Zn-dependent exopeptidases"/>
    <property type="match status" value="2"/>
</dbReference>
<dbReference type="PaxDb" id="121845-A0A1S4EPW1"/>
<evidence type="ECO:0000256" key="4">
    <source>
        <dbReference type="ARBA" id="ARBA00022723"/>
    </source>
</evidence>
<dbReference type="Gene3D" id="3.40.630.10">
    <property type="entry name" value="Zn peptidases"/>
    <property type="match status" value="2"/>
</dbReference>
<dbReference type="InterPro" id="IPR057247">
    <property type="entry name" value="CARBOXYPEPT_ZN_2"/>
</dbReference>
<keyword evidence="3" id="KW-0121">Carboxypeptidase</keyword>
<evidence type="ECO:0000256" key="2">
    <source>
        <dbReference type="ARBA" id="ARBA00005988"/>
    </source>
</evidence>
<keyword evidence="4" id="KW-0479">Metal-binding</keyword>
<keyword evidence="5" id="KW-0862">Zinc</keyword>
<dbReference type="GO" id="GO:0004181">
    <property type="term" value="F:metallocarboxypeptidase activity"/>
    <property type="evidence" value="ECO:0007669"/>
    <property type="project" value="InterPro"/>
</dbReference>
<dbReference type="PROSITE" id="PS52035">
    <property type="entry name" value="PEPTIDASE_M14"/>
    <property type="match status" value="1"/>
</dbReference>
<comment type="caution">
    <text evidence="6">Lacks conserved residue(s) required for the propagation of feature annotation.</text>
</comment>
<dbReference type="Proteomes" id="UP000079169">
    <property type="component" value="Unplaced"/>
</dbReference>
<evidence type="ECO:0000256" key="5">
    <source>
        <dbReference type="ARBA" id="ARBA00022833"/>
    </source>
</evidence>